<dbReference type="SMART" id="SM00419">
    <property type="entry name" value="HTH_CRP"/>
    <property type="match status" value="1"/>
</dbReference>
<dbReference type="SUPFAM" id="SSF46785">
    <property type="entry name" value="Winged helix' DNA-binding domain"/>
    <property type="match status" value="1"/>
</dbReference>
<dbReference type="Gene3D" id="2.60.120.10">
    <property type="entry name" value="Jelly Rolls"/>
    <property type="match status" value="1"/>
</dbReference>
<evidence type="ECO:0000259" key="4">
    <source>
        <dbReference type="PROSITE" id="PS51063"/>
    </source>
</evidence>
<feature type="domain" description="HTH crp-type" evidence="4">
    <location>
        <begin position="157"/>
        <end position="232"/>
    </location>
</feature>
<accession>A0AB39XKG9</accession>
<sequence>MVLPPIKVREPLMPHRKLIARLQAVAALSEQDQASLARMPYKLRTLGNGELVVRQGDRPTHSTVVMSGFLARQRVVSDRNQISSFYIAGDMPDLHTLHLPVMDHELCSVGNSAVACVPHTYLKGLMNDSPAITQAFWRETLIHAALYREWVENLGSREALGRIAHLFCEIAARLELVGALENGGSFHLPLTQQNVADACGLSVVHVNRTLQELRRQGLIEWQNHVVQLRNRTTLEDVAEFNRDYLHALELARSPVMSVTAIMPAAAARHQRIRSETSRDQAD</sequence>
<dbReference type="AlphaFoldDB" id="A0AB39XKG9"/>
<reference evidence="5" key="1">
    <citation type="submission" date="2024-08" db="EMBL/GenBank/DDBJ databases">
        <authorList>
            <person name="Chaddad Z."/>
            <person name="Lamrabet M."/>
            <person name="Bouhnik O."/>
            <person name="Alami S."/>
            <person name="Wipf D."/>
            <person name="Courty P.E."/>
            <person name="Missbah El Idrissi M."/>
        </authorList>
    </citation>
    <scope>NUCLEOTIDE SEQUENCE</scope>
    <source>
        <strain evidence="5">LLZ17</strain>
    </source>
</reference>
<gene>
    <name evidence="5" type="ORF">AB8Z38_36745</name>
</gene>
<dbReference type="SUPFAM" id="SSF51206">
    <property type="entry name" value="cAMP-binding domain-like"/>
    <property type="match status" value="1"/>
</dbReference>
<dbReference type="GO" id="GO:0003677">
    <property type="term" value="F:DNA binding"/>
    <property type="evidence" value="ECO:0007669"/>
    <property type="project" value="UniProtKB-KW"/>
</dbReference>
<evidence type="ECO:0000256" key="2">
    <source>
        <dbReference type="ARBA" id="ARBA00023125"/>
    </source>
</evidence>
<keyword evidence="1" id="KW-0805">Transcription regulation</keyword>
<dbReference type="GO" id="GO:0006355">
    <property type="term" value="P:regulation of DNA-templated transcription"/>
    <property type="evidence" value="ECO:0007669"/>
    <property type="project" value="InterPro"/>
</dbReference>
<dbReference type="InterPro" id="IPR036388">
    <property type="entry name" value="WH-like_DNA-bd_sf"/>
</dbReference>
<evidence type="ECO:0000256" key="3">
    <source>
        <dbReference type="ARBA" id="ARBA00023163"/>
    </source>
</evidence>
<name>A0AB39XKG9_9BRAD</name>
<proteinExistence type="predicted"/>
<dbReference type="RefSeq" id="WP_369722406.1">
    <property type="nucleotide sequence ID" value="NZ_CP165734.1"/>
</dbReference>
<keyword evidence="2" id="KW-0238">DNA-binding</keyword>
<dbReference type="PROSITE" id="PS51063">
    <property type="entry name" value="HTH_CRP_2"/>
    <property type="match status" value="1"/>
</dbReference>
<dbReference type="InterPro" id="IPR018490">
    <property type="entry name" value="cNMP-bd_dom_sf"/>
</dbReference>
<dbReference type="InterPro" id="IPR014710">
    <property type="entry name" value="RmlC-like_jellyroll"/>
</dbReference>
<evidence type="ECO:0000256" key="1">
    <source>
        <dbReference type="ARBA" id="ARBA00023015"/>
    </source>
</evidence>
<dbReference type="Gene3D" id="1.10.10.10">
    <property type="entry name" value="Winged helix-like DNA-binding domain superfamily/Winged helix DNA-binding domain"/>
    <property type="match status" value="1"/>
</dbReference>
<dbReference type="Pfam" id="PF13545">
    <property type="entry name" value="HTH_Crp_2"/>
    <property type="match status" value="1"/>
</dbReference>
<dbReference type="InterPro" id="IPR036390">
    <property type="entry name" value="WH_DNA-bd_sf"/>
</dbReference>
<evidence type="ECO:0000313" key="5">
    <source>
        <dbReference type="EMBL" id="XDV57946.1"/>
    </source>
</evidence>
<keyword evidence="3" id="KW-0804">Transcription</keyword>
<dbReference type="InterPro" id="IPR012318">
    <property type="entry name" value="HTH_CRP"/>
</dbReference>
<dbReference type="EMBL" id="CP165734">
    <property type="protein sequence ID" value="XDV57946.1"/>
    <property type="molecule type" value="Genomic_DNA"/>
</dbReference>
<protein>
    <submittedName>
        <fullName evidence="5">Crp/Fnr family transcriptional regulator</fullName>
    </submittedName>
</protein>
<organism evidence="5">
    <name type="scientific">Bradyrhizobium sp. LLZ17</name>
    <dbReference type="NCBI Taxonomy" id="3239388"/>
    <lineage>
        <taxon>Bacteria</taxon>
        <taxon>Pseudomonadati</taxon>
        <taxon>Pseudomonadota</taxon>
        <taxon>Alphaproteobacteria</taxon>
        <taxon>Hyphomicrobiales</taxon>
        <taxon>Nitrobacteraceae</taxon>
        <taxon>Bradyrhizobium</taxon>
    </lineage>
</organism>